<dbReference type="InterPro" id="IPR008972">
    <property type="entry name" value="Cupredoxin"/>
</dbReference>
<feature type="domain" description="Blue (type 1) copper" evidence="5">
    <location>
        <begin position="218"/>
        <end position="338"/>
    </location>
</feature>
<feature type="signal peptide" evidence="4">
    <location>
        <begin position="1"/>
        <end position="24"/>
    </location>
</feature>
<feature type="region of interest" description="Disordered" evidence="3">
    <location>
        <begin position="171"/>
        <end position="195"/>
    </location>
</feature>
<accession>A0ABP3TU72</accession>
<dbReference type="PANTHER" id="PTHR36507:SF1">
    <property type="entry name" value="BLL1555 PROTEIN"/>
    <property type="match status" value="1"/>
</dbReference>
<dbReference type="EMBL" id="BAAAEU010000008">
    <property type="protein sequence ID" value="GAA0715433.1"/>
    <property type="molecule type" value="Genomic_DNA"/>
</dbReference>
<dbReference type="Proteomes" id="UP001501523">
    <property type="component" value="Unassembled WGS sequence"/>
</dbReference>
<reference evidence="7" key="1">
    <citation type="journal article" date="2019" name="Int. J. Syst. Evol. Microbiol.">
        <title>The Global Catalogue of Microorganisms (GCM) 10K type strain sequencing project: providing services to taxonomists for standard genome sequencing and annotation.</title>
        <authorList>
            <consortium name="The Broad Institute Genomics Platform"/>
            <consortium name="The Broad Institute Genome Sequencing Center for Infectious Disease"/>
            <person name="Wu L."/>
            <person name="Ma J."/>
        </authorList>
    </citation>
    <scope>NUCLEOTIDE SEQUENCE [LARGE SCALE GENOMIC DNA]</scope>
    <source>
        <strain evidence="7">JCM 15421</strain>
    </source>
</reference>
<dbReference type="PANTHER" id="PTHR36507">
    <property type="entry name" value="BLL1555 PROTEIN"/>
    <property type="match status" value="1"/>
</dbReference>
<evidence type="ECO:0000256" key="1">
    <source>
        <dbReference type="ARBA" id="ARBA00022723"/>
    </source>
</evidence>
<keyword evidence="7" id="KW-1185">Reference proteome</keyword>
<protein>
    <recommendedName>
        <fullName evidence="5">Blue (type 1) copper domain-containing protein</fullName>
    </recommendedName>
</protein>
<evidence type="ECO:0000259" key="5">
    <source>
        <dbReference type="Pfam" id="PF00127"/>
    </source>
</evidence>
<comment type="caution">
    <text evidence="6">The sequence shown here is derived from an EMBL/GenBank/DDBJ whole genome shotgun (WGS) entry which is preliminary data.</text>
</comment>
<dbReference type="SUPFAM" id="SSF49503">
    <property type="entry name" value="Cupredoxins"/>
    <property type="match status" value="2"/>
</dbReference>
<keyword evidence="2" id="KW-0186">Copper</keyword>
<evidence type="ECO:0000256" key="3">
    <source>
        <dbReference type="SAM" id="MobiDB-lite"/>
    </source>
</evidence>
<evidence type="ECO:0000313" key="6">
    <source>
        <dbReference type="EMBL" id="GAA0715433.1"/>
    </source>
</evidence>
<proteinExistence type="predicted"/>
<feature type="chain" id="PRO_5046534361" description="Blue (type 1) copper domain-containing protein" evidence="4">
    <location>
        <begin position="25"/>
        <end position="339"/>
    </location>
</feature>
<organism evidence="6 7">
    <name type="scientific">Dokdonella soli</name>
    <dbReference type="NCBI Taxonomy" id="529810"/>
    <lineage>
        <taxon>Bacteria</taxon>
        <taxon>Pseudomonadati</taxon>
        <taxon>Pseudomonadota</taxon>
        <taxon>Gammaproteobacteria</taxon>
        <taxon>Lysobacterales</taxon>
        <taxon>Rhodanobacteraceae</taxon>
        <taxon>Dokdonella</taxon>
    </lineage>
</organism>
<feature type="compositionally biased region" description="Basic and acidic residues" evidence="3">
    <location>
        <begin position="171"/>
        <end position="193"/>
    </location>
</feature>
<evidence type="ECO:0000256" key="2">
    <source>
        <dbReference type="ARBA" id="ARBA00023008"/>
    </source>
</evidence>
<evidence type="ECO:0000256" key="4">
    <source>
        <dbReference type="SAM" id="SignalP"/>
    </source>
</evidence>
<name>A0ABP3TU72_9GAMM</name>
<evidence type="ECO:0000313" key="7">
    <source>
        <dbReference type="Proteomes" id="UP001501523"/>
    </source>
</evidence>
<keyword evidence="1" id="KW-0479">Metal-binding</keyword>
<dbReference type="InterPro" id="IPR052721">
    <property type="entry name" value="ET_Amicyanin"/>
</dbReference>
<dbReference type="Pfam" id="PF00127">
    <property type="entry name" value="Copper-bind"/>
    <property type="match status" value="1"/>
</dbReference>
<dbReference type="Gene3D" id="2.60.40.420">
    <property type="entry name" value="Cupredoxins - blue copper proteins"/>
    <property type="match status" value="2"/>
</dbReference>
<keyword evidence="4" id="KW-0732">Signal</keyword>
<dbReference type="InterPro" id="IPR000923">
    <property type="entry name" value="BlueCu_1"/>
</dbReference>
<dbReference type="RefSeq" id="WP_343790622.1">
    <property type="nucleotide sequence ID" value="NZ_BAAAEU010000008.1"/>
</dbReference>
<sequence length="339" mass="35909">MKLHVATALLGLAIGTTASPLVHAAQWHATVGAQSHDMGRQAMAFLPNEIWIHAGDSITWTFDVDEIHTVTFLIAGEVRPPFPVGCPPGPPPGITPDGSSFDGTHCVNTGPLVKGHTYTVNFPSTGNFKLVCLVHGDMTGTVHVLDPSLPLPHNQAFYDEQAADAGRDLLADVDHGSDHDDGDRTQNSSDHKQASGHGVIAGIGEVSATAGGHRTLSVMRFMHDKSVIHVGDTVEWNNADPITPHTITFGPEPTDLIHPSGSVPFATDADGALHASISSLSDNVHSGFIVAEPQERTGLAQAPLGHTRFRVTFTHAGTYPYKCALHDNLGMMGQVVVKP</sequence>
<gene>
    <name evidence="6" type="ORF">GCM10009105_20910</name>
</gene>